<reference evidence="3 4" key="1">
    <citation type="journal article" date="2018" name="Syst. Appl. Microbiol.">
        <title>Corynebacterium heidelbergense sp. nov., isolated from the preen glands of Egyptian geese (Alopochen aegyptiacus).</title>
        <authorList>
            <person name="Braun M.S."/>
            <person name="Wang E."/>
            <person name="Zimmermann S."/>
            <person name="Wink M."/>
        </authorList>
    </citation>
    <scope>NUCLEOTIDE SEQUENCE [LARGE SCALE GENOMIC DNA]</scope>
    <source>
        <strain evidence="3 4">647</strain>
    </source>
</reference>
<gene>
    <name evidence="3" type="ORF">DLJ54_02485</name>
</gene>
<dbReference type="GO" id="GO:0036088">
    <property type="term" value="P:D-serine catabolic process"/>
    <property type="evidence" value="ECO:0007669"/>
    <property type="project" value="TreeGrafter"/>
</dbReference>
<dbReference type="InterPro" id="IPR001608">
    <property type="entry name" value="Ala_racemase_N"/>
</dbReference>
<dbReference type="InterPro" id="IPR051466">
    <property type="entry name" value="D-amino_acid_metab_enzyme"/>
</dbReference>
<evidence type="ECO:0000313" key="4">
    <source>
        <dbReference type="Proteomes" id="UP000251577"/>
    </source>
</evidence>
<feature type="region of interest" description="Disordered" evidence="1">
    <location>
        <begin position="1"/>
        <end position="37"/>
    </location>
</feature>
<dbReference type="Pfam" id="PF01168">
    <property type="entry name" value="Ala_racemase_N"/>
    <property type="match status" value="1"/>
</dbReference>
<evidence type="ECO:0000259" key="2">
    <source>
        <dbReference type="Pfam" id="PF01168"/>
    </source>
</evidence>
<dbReference type="AlphaFoldDB" id="A0A364V7R0"/>
<evidence type="ECO:0000313" key="3">
    <source>
        <dbReference type="EMBL" id="RAV32648.1"/>
    </source>
</evidence>
<protein>
    <submittedName>
        <fullName evidence="3">Alanine racemase</fullName>
    </submittedName>
</protein>
<dbReference type="GO" id="GO:0008721">
    <property type="term" value="F:D-serine ammonia-lyase activity"/>
    <property type="evidence" value="ECO:0007669"/>
    <property type="project" value="TreeGrafter"/>
</dbReference>
<dbReference type="SUPFAM" id="SSF51419">
    <property type="entry name" value="PLP-binding barrel"/>
    <property type="match status" value="1"/>
</dbReference>
<comment type="caution">
    <text evidence="3">The sequence shown here is derived from an EMBL/GenBank/DDBJ whole genome shotgun (WGS) entry which is preliminary data.</text>
</comment>
<dbReference type="PANTHER" id="PTHR28004">
    <property type="entry name" value="ZGC:162816-RELATED"/>
    <property type="match status" value="1"/>
</dbReference>
<accession>A0A364V7R0</accession>
<feature type="domain" description="Alanine racemase N-terminal" evidence="2">
    <location>
        <begin position="54"/>
        <end position="238"/>
    </location>
</feature>
<dbReference type="Proteomes" id="UP000251577">
    <property type="component" value="Unassembled WGS sequence"/>
</dbReference>
<dbReference type="Gene3D" id="3.20.20.10">
    <property type="entry name" value="Alanine racemase"/>
    <property type="match status" value="1"/>
</dbReference>
<dbReference type="RefSeq" id="WP_113630274.1">
    <property type="nucleotide sequence ID" value="NZ_QHCV01000015.1"/>
</dbReference>
<organism evidence="3 4">
    <name type="scientific">Corynebacterium heidelbergense</name>
    <dbReference type="NCBI Taxonomy" id="2055947"/>
    <lineage>
        <taxon>Bacteria</taxon>
        <taxon>Bacillati</taxon>
        <taxon>Actinomycetota</taxon>
        <taxon>Actinomycetes</taxon>
        <taxon>Mycobacteriales</taxon>
        <taxon>Corynebacteriaceae</taxon>
        <taxon>Corynebacterium</taxon>
    </lineage>
</organism>
<evidence type="ECO:0000256" key="1">
    <source>
        <dbReference type="SAM" id="MobiDB-lite"/>
    </source>
</evidence>
<dbReference type="EMBL" id="QHCV01000015">
    <property type="protein sequence ID" value="RAV32648.1"/>
    <property type="molecule type" value="Genomic_DNA"/>
</dbReference>
<keyword evidence="4" id="KW-1185">Reference proteome</keyword>
<name>A0A364V7R0_9CORY</name>
<sequence length="427" mass="45342">MNSADPTRASHPGNPFDGGRTTSQTSERQPCDPHPPESVRAAVAHLDAPFAVLDLDAALANARDMAARAAGTPIRLASKSIRIPELMRRVLRQEGFRGILAYSLAEACWLVDTSMSTDVVVAYPTVHAAALRALVSDPRRAAAITLMVDSMDHLDAINAACPPGGRPDIRVCIDVDASLAVGPARLGALRSPLRRPAQVADLAAEILRRDGLRLRGVMAYEGQIAGTADTGWAVRAMKRVSAAELRRRRARVVRAVQRTLAAAGGGDELEFVNGGGTGSIESTRREAVITEIGAGSGVIGPGLFDHYRSFRPRPALWFVLPVVRRPNPRTVTVAGGGRVASGPVGRDRLPTVDFPPGLSYARLEGPGEVQTPLTGAPAAGLNLGDHVWFRHAKAGEASEFYNHVVVVSAGRIVDRWATYRGAGHAFS</sequence>
<dbReference type="InterPro" id="IPR029066">
    <property type="entry name" value="PLP-binding_barrel"/>
</dbReference>
<dbReference type="PANTHER" id="PTHR28004:SF2">
    <property type="entry name" value="D-SERINE DEHYDRATASE"/>
    <property type="match status" value="1"/>
</dbReference>
<proteinExistence type="predicted"/>